<dbReference type="EMBL" id="JAURUE010000001">
    <property type="protein sequence ID" value="MDP9611376.1"/>
    <property type="molecule type" value="Genomic_DNA"/>
</dbReference>
<protein>
    <submittedName>
        <fullName evidence="1">Uncharacterized protein</fullName>
    </submittedName>
</protein>
<gene>
    <name evidence="1" type="ORF">JOF35_003653</name>
</gene>
<accession>A0ABT9KVH4</accession>
<reference evidence="1 2" key="1">
    <citation type="submission" date="2023-07" db="EMBL/GenBank/DDBJ databases">
        <title>Sequencing the genomes of 1000 actinobacteria strains.</title>
        <authorList>
            <person name="Klenk H.-P."/>
        </authorList>
    </citation>
    <scope>NUCLEOTIDE SEQUENCE [LARGE SCALE GENOMIC DNA]</scope>
    <source>
        <strain evidence="1 2">DSM 41600</strain>
    </source>
</reference>
<comment type="caution">
    <text evidence="1">The sequence shown here is derived from an EMBL/GenBank/DDBJ whole genome shotgun (WGS) entry which is preliminary data.</text>
</comment>
<sequence length="34" mass="3533">MRLPTDETGCARTLDEIVGDAVEGFVGRHGGVSS</sequence>
<proteinExistence type="predicted"/>
<keyword evidence="2" id="KW-1185">Reference proteome</keyword>
<evidence type="ECO:0000313" key="1">
    <source>
        <dbReference type="EMBL" id="MDP9611376.1"/>
    </source>
</evidence>
<dbReference type="Proteomes" id="UP001234880">
    <property type="component" value="Unassembled WGS sequence"/>
</dbReference>
<name>A0ABT9KVH4_9ACTN</name>
<organism evidence="1 2">
    <name type="scientific">Streptomyces demainii</name>
    <dbReference type="NCBI Taxonomy" id="588122"/>
    <lineage>
        <taxon>Bacteria</taxon>
        <taxon>Bacillati</taxon>
        <taxon>Actinomycetota</taxon>
        <taxon>Actinomycetes</taxon>
        <taxon>Kitasatosporales</taxon>
        <taxon>Streptomycetaceae</taxon>
        <taxon>Streptomyces</taxon>
    </lineage>
</organism>
<evidence type="ECO:0000313" key="2">
    <source>
        <dbReference type="Proteomes" id="UP001234880"/>
    </source>
</evidence>